<dbReference type="EMBL" id="JAUQUB010000001">
    <property type="protein sequence ID" value="MDO7881091.1"/>
    <property type="molecule type" value="Genomic_DNA"/>
</dbReference>
<reference evidence="1 2" key="1">
    <citation type="submission" date="2023-07" db="EMBL/GenBank/DDBJ databases">
        <title>Protaetiibacter sp. nov WY-16 isolated from soil.</title>
        <authorList>
            <person name="Liu B."/>
            <person name="Wan Y."/>
        </authorList>
    </citation>
    <scope>NUCLEOTIDE SEQUENCE [LARGE SCALE GENOMIC DNA]</scope>
    <source>
        <strain evidence="1 2">WY-16</strain>
    </source>
</reference>
<dbReference type="RefSeq" id="WP_305001508.1">
    <property type="nucleotide sequence ID" value="NZ_JAUQUB010000001.1"/>
</dbReference>
<proteinExistence type="predicted"/>
<evidence type="ECO:0000313" key="1">
    <source>
        <dbReference type="EMBL" id="MDO7881091.1"/>
    </source>
</evidence>
<evidence type="ECO:0008006" key="3">
    <source>
        <dbReference type="Google" id="ProtNLM"/>
    </source>
</evidence>
<sequence>MPFSENPPWLHRVVLASAARRSGTSSQLYRSAARGAYERLAEGVYLPASTWATLGPDDRFLARIHGLVLSGRDDLVFSHTSAAALWRLPIIGSWPLLPEVTVGATPGGQTRRAYTSRKYPLPSELENIDGVLVTPLARTLVDVGRTSPMSVAVAMVDRVLAAKDDSEVGVRGICLSEAVLATEVASVESKRGMRRCRTAIDFADGRSGSPGESLSRVAMHVAGLPRPELQHPVYDGEGLIGITDFWWPEFGLAGEFDGHGKYLREDLRDGRSPAEVVIAEKVREDRMRATGIGMVRWGWSVARSIPAITAHLRRAGLR</sequence>
<name>A0ABT9BJ91_9MICO</name>
<comment type="caution">
    <text evidence="1">The sequence shown here is derived from an EMBL/GenBank/DDBJ whole genome shotgun (WGS) entry which is preliminary data.</text>
</comment>
<gene>
    <name evidence="1" type="ORF">Q5716_02510</name>
</gene>
<evidence type="ECO:0000313" key="2">
    <source>
        <dbReference type="Proteomes" id="UP001241072"/>
    </source>
</evidence>
<accession>A0ABT9BJ91</accession>
<organism evidence="1 2">
    <name type="scientific">Antiquaquibacter soli</name>
    <dbReference type="NCBI Taxonomy" id="3064523"/>
    <lineage>
        <taxon>Bacteria</taxon>
        <taxon>Bacillati</taxon>
        <taxon>Actinomycetota</taxon>
        <taxon>Actinomycetes</taxon>
        <taxon>Micrococcales</taxon>
        <taxon>Microbacteriaceae</taxon>
        <taxon>Antiquaquibacter</taxon>
    </lineage>
</organism>
<keyword evidence="2" id="KW-1185">Reference proteome</keyword>
<protein>
    <recommendedName>
        <fullName evidence="3">Transcriptional regulator, AbiEi antitoxin, Type IV TA system</fullName>
    </recommendedName>
</protein>
<dbReference type="Proteomes" id="UP001241072">
    <property type="component" value="Unassembled WGS sequence"/>
</dbReference>